<keyword evidence="2" id="KW-1185">Reference proteome</keyword>
<comment type="caution">
    <text evidence="1">The sequence shown here is derived from an EMBL/GenBank/DDBJ whole genome shotgun (WGS) entry which is preliminary data.</text>
</comment>
<dbReference type="EMBL" id="JACHFH010000005">
    <property type="protein sequence ID" value="MBB5335521.1"/>
    <property type="molecule type" value="Genomic_DNA"/>
</dbReference>
<name>A0A840UCS0_9FIRM</name>
<reference evidence="1 2" key="1">
    <citation type="submission" date="2020-08" db="EMBL/GenBank/DDBJ databases">
        <title>Genomic Encyclopedia of Type Strains, Phase IV (KMG-IV): sequencing the most valuable type-strain genomes for metagenomic binning, comparative biology and taxonomic classification.</title>
        <authorList>
            <person name="Goeker M."/>
        </authorList>
    </citation>
    <scope>NUCLEOTIDE SEQUENCE [LARGE SCALE GENOMIC DNA]</scope>
    <source>
        <strain evidence="1 2">DSM 24661</strain>
    </source>
</reference>
<dbReference type="AlphaFoldDB" id="A0A840UCS0"/>
<evidence type="ECO:0000313" key="2">
    <source>
        <dbReference type="Proteomes" id="UP000559117"/>
    </source>
</evidence>
<gene>
    <name evidence="1" type="ORF">HNR32_000646</name>
</gene>
<protein>
    <submittedName>
        <fullName evidence="1">Uncharacterized protein</fullName>
    </submittedName>
</protein>
<organism evidence="1 2">
    <name type="scientific">Pectinatus brassicae</name>
    <dbReference type="NCBI Taxonomy" id="862415"/>
    <lineage>
        <taxon>Bacteria</taxon>
        <taxon>Bacillati</taxon>
        <taxon>Bacillota</taxon>
        <taxon>Negativicutes</taxon>
        <taxon>Selenomonadales</taxon>
        <taxon>Selenomonadaceae</taxon>
        <taxon>Pectinatus</taxon>
    </lineage>
</organism>
<accession>A0A840UCS0</accession>
<dbReference type="Proteomes" id="UP000559117">
    <property type="component" value="Unassembled WGS sequence"/>
</dbReference>
<proteinExistence type="predicted"/>
<sequence length="139" mass="16139">MDIKIIGPNLMARLNIYKDNILLPFKFDLSDIQMSYTEADMDTENNQPEISVIKTASKIIRVECHQNNDIKFQIIKLDTISSINYQSTLLAPDNKMTVNKLTLYYNNLSCDFPQPAKKQFSRLELNCYEKFVNNLIHSL</sequence>
<evidence type="ECO:0000313" key="1">
    <source>
        <dbReference type="EMBL" id="MBB5335521.1"/>
    </source>
</evidence>
<dbReference type="RefSeq" id="WP_183859593.1">
    <property type="nucleotide sequence ID" value="NZ_JACHFH010000005.1"/>
</dbReference>